<evidence type="ECO:0008006" key="3">
    <source>
        <dbReference type="Google" id="ProtNLM"/>
    </source>
</evidence>
<sequence>MTDAELQARALAIVATVAEDRHDDVGTLLADLTPDETATVVAALAALALRCWLPSAAAGTDPAARHRGAQRVRRLLLTVVGDAAA</sequence>
<gene>
    <name evidence="1" type="ORF">GCM10009549_09550</name>
</gene>
<organism evidence="1 2">
    <name type="scientific">Streptomyces thermoalcalitolerans</name>
    <dbReference type="NCBI Taxonomy" id="65605"/>
    <lineage>
        <taxon>Bacteria</taxon>
        <taxon>Bacillati</taxon>
        <taxon>Actinomycetota</taxon>
        <taxon>Actinomycetes</taxon>
        <taxon>Kitasatosporales</taxon>
        <taxon>Streptomycetaceae</taxon>
        <taxon>Streptomyces</taxon>
    </lineage>
</organism>
<accession>A0ABP3YVP7</accession>
<dbReference type="Proteomes" id="UP001501005">
    <property type="component" value="Unassembled WGS sequence"/>
</dbReference>
<comment type="caution">
    <text evidence="1">The sequence shown here is derived from an EMBL/GenBank/DDBJ whole genome shotgun (WGS) entry which is preliminary data.</text>
</comment>
<dbReference type="RefSeq" id="WP_344047070.1">
    <property type="nucleotide sequence ID" value="NZ_BAAAHG010000004.1"/>
</dbReference>
<reference evidence="2" key="1">
    <citation type="journal article" date="2019" name="Int. J. Syst. Evol. Microbiol.">
        <title>The Global Catalogue of Microorganisms (GCM) 10K type strain sequencing project: providing services to taxonomists for standard genome sequencing and annotation.</title>
        <authorList>
            <consortium name="The Broad Institute Genomics Platform"/>
            <consortium name="The Broad Institute Genome Sequencing Center for Infectious Disease"/>
            <person name="Wu L."/>
            <person name="Ma J."/>
        </authorList>
    </citation>
    <scope>NUCLEOTIDE SEQUENCE [LARGE SCALE GENOMIC DNA]</scope>
    <source>
        <strain evidence="2">JCM 10673</strain>
    </source>
</reference>
<keyword evidence="2" id="KW-1185">Reference proteome</keyword>
<protein>
    <recommendedName>
        <fullName evidence="3">TetR family transcriptional regulator</fullName>
    </recommendedName>
</protein>
<evidence type="ECO:0000313" key="1">
    <source>
        <dbReference type="EMBL" id="GAA0905352.1"/>
    </source>
</evidence>
<proteinExistence type="predicted"/>
<evidence type="ECO:0000313" key="2">
    <source>
        <dbReference type="Proteomes" id="UP001501005"/>
    </source>
</evidence>
<dbReference type="EMBL" id="BAAAHG010000004">
    <property type="protein sequence ID" value="GAA0905352.1"/>
    <property type="molecule type" value="Genomic_DNA"/>
</dbReference>
<name>A0ABP3YVP7_9ACTN</name>